<evidence type="ECO:0000313" key="10">
    <source>
        <dbReference type="EMBL" id="SFJ94520.1"/>
    </source>
</evidence>
<accession>A0A1I3VH89</accession>
<dbReference type="InterPro" id="IPR058089">
    <property type="entry name" value="EgtUBC_SBD"/>
</dbReference>
<keyword evidence="5 8" id="KW-0472">Membrane</keyword>
<feature type="transmembrane region" description="Helical" evidence="8">
    <location>
        <begin position="155"/>
        <end position="172"/>
    </location>
</feature>
<keyword evidence="11" id="KW-1185">Reference proteome</keyword>
<dbReference type="GO" id="GO:0043190">
    <property type="term" value="C:ATP-binding cassette (ABC) transporter complex"/>
    <property type="evidence" value="ECO:0007669"/>
    <property type="project" value="InterPro"/>
</dbReference>
<dbReference type="EMBL" id="FOSJ01000003">
    <property type="protein sequence ID" value="SFJ94520.1"/>
    <property type="molecule type" value="Genomic_DNA"/>
</dbReference>
<protein>
    <submittedName>
        <fullName evidence="10">Osmoprotectant transport system permease protein</fullName>
    </submittedName>
</protein>
<feature type="transmembrane region" description="Helical" evidence="8">
    <location>
        <begin position="178"/>
        <end position="198"/>
    </location>
</feature>
<dbReference type="InterPro" id="IPR051204">
    <property type="entry name" value="ABC_transp_perm/SBD"/>
</dbReference>
<dbReference type="FunFam" id="1.10.3720.10:FF:000001">
    <property type="entry name" value="Glycine betaine ABC transporter, permease"/>
    <property type="match status" value="1"/>
</dbReference>
<name>A0A1I3VH89_9LACT</name>
<keyword evidence="2 8" id="KW-0813">Transport</keyword>
<evidence type="ECO:0000256" key="7">
    <source>
        <dbReference type="ARBA" id="ARBA00035652"/>
    </source>
</evidence>
<dbReference type="AlphaFoldDB" id="A0A1I3VH89"/>
<evidence type="ECO:0000256" key="1">
    <source>
        <dbReference type="ARBA" id="ARBA00004141"/>
    </source>
</evidence>
<keyword evidence="4 8" id="KW-1133">Transmembrane helix</keyword>
<evidence type="ECO:0000256" key="8">
    <source>
        <dbReference type="RuleBase" id="RU363032"/>
    </source>
</evidence>
<sequence length="506" mass="56016">MNNLIETFQQRSGDFWTALIEHMQLSFISLLIAVLIAVPLGIVLIEHKRLAEPIIQVTAIFQTIPSLALLGLLIPLLGIGTVPAVIALVVYALLPILRNTYTGLVEIDPALNEAADAMGMSRFKKLRKVQIPIALPVIMAGIRTGMVLIIGTATVAALIGAGGLGSLILLGIDRGNNALIILGAVPAALLAVFFDWLLSYLQKTSFKKTIILLSSALLLFSGIVFIPMLLNEEEDIVVAGKLGPEPEILMNMYKLLIENQSDLNVRVEPNFGKTTFVFNALQSDEIDIYPEFTGTVLATFLDEIPEPGTTEEDVYEKARTGLDEEYDMRFLEPMEYNNTYALAVPREFAEENNLETISDLAPIADEMNAGFTIEFNDREDGYQGIQDLYGLSFGNVQTMEPQLRYTAIEQGDINVIDAYSTDSELEQFDLTVLEDDQDLFPPYQGAPLMKNSLLEQHPEVEDILSVLSGQITDDQMRSMNYQVNVEDRTAEDVAREFLVEEGLLEE</sequence>
<dbReference type="RefSeq" id="WP_091895671.1">
    <property type="nucleotide sequence ID" value="NZ_FOSJ01000003.1"/>
</dbReference>
<dbReference type="OrthoDB" id="9801163at2"/>
<dbReference type="PROSITE" id="PS50928">
    <property type="entry name" value="ABC_TM1"/>
    <property type="match status" value="1"/>
</dbReference>
<dbReference type="Proteomes" id="UP000199589">
    <property type="component" value="Unassembled WGS sequence"/>
</dbReference>
<keyword evidence="3 8" id="KW-0812">Transmembrane</keyword>
<gene>
    <name evidence="10" type="ORF">SAMN04488569_100339</name>
</gene>
<dbReference type="SUPFAM" id="SSF161098">
    <property type="entry name" value="MetI-like"/>
    <property type="match status" value="1"/>
</dbReference>
<dbReference type="InterPro" id="IPR035906">
    <property type="entry name" value="MetI-like_sf"/>
</dbReference>
<reference evidence="11" key="1">
    <citation type="submission" date="2016-10" db="EMBL/GenBank/DDBJ databases">
        <authorList>
            <person name="Varghese N."/>
            <person name="Submissions S."/>
        </authorList>
    </citation>
    <scope>NUCLEOTIDE SEQUENCE [LARGE SCALE GENOMIC DNA]</scope>
    <source>
        <strain evidence="11">DSM 16108</strain>
    </source>
</reference>
<comment type="similarity">
    <text evidence="7">In the N-terminal section; belongs to the binding-protein-dependent transport system permease family.</text>
</comment>
<dbReference type="FunFam" id="3.40.190.120:FF:000002">
    <property type="entry name" value="Osmoprotectant ABC transporter, permease protein"/>
    <property type="match status" value="1"/>
</dbReference>
<dbReference type="Gene3D" id="1.10.3720.10">
    <property type="entry name" value="MetI-like"/>
    <property type="match status" value="1"/>
</dbReference>
<dbReference type="SUPFAM" id="SSF53850">
    <property type="entry name" value="Periplasmic binding protein-like II"/>
    <property type="match status" value="1"/>
</dbReference>
<feature type="transmembrane region" description="Helical" evidence="8">
    <location>
        <begin position="66"/>
        <end position="94"/>
    </location>
</feature>
<dbReference type="CDD" id="cd13610">
    <property type="entry name" value="PBP2_ChoS"/>
    <property type="match status" value="1"/>
</dbReference>
<dbReference type="Gene3D" id="3.40.190.10">
    <property type="entry name" value="Periplasmic binding protein-like II"/>
    <property type="match status" value="1"/>
</dbReference>
<evidence type="ECO:0000256" key="6">
    <source>
        <dbReference type="ARBA" id="ARBA00035642"/>
    </source>
</evidence>
<evidence type="ECO:0000256" key="5">
    <source>
        <dbReference type="ARBA" id="ARBA00023136"/>
    </source>
</evidence>
<dbReference type="Pfam" id="PF00528">
    <property type="entry name" value="BPD_transp_1"/>
    <property type="match status" value="1"/>
</dbReference>
<dbReference type="STRING" id="258723.GCA_900169305_01545"/>
<organism evidence="10 11">
    <name type="scientific">Marinilactibacillus piezotolerans</name>
    <dbReference type="NCBI Taxonomy" id="258723"/>
    <lineage>
        <taxon>Bacteria</taxon>
        <taxon>Bacillati</taxon>
        <taxon>Bacillota</taxon>
        <taxon>Bacilli</taxon>
        <taxon>Lactobacillales</taxon>
        <taxon>Carnobacteriaceae</taxon>
        <taxon>Marinilactibacillus</taxon>
    </lineage>
</organism>
<feature type="transmembrane region" description="Helical" evidence="8">
    <location>
        <begin position="25"/>
        <end position="45"/>
    </location>
</feature>
<feature type="transmembrane region" description="Helical" evidence="8">
    <location>
        <begin position="210"/>
        <end position="230"/>
    </location>
</feature>
<dbReference type="Pfam" id="PF04069">
    <property type="entry name" value="OpuAC"/>
    <property type="match status" value="1"/>
</dbReference>
<evidence type="ECO:0000259" key="9">
    <source>
        <dbReference type="PROSITE" id="PS50928"/>
    </source>
</evidence>
<comment type="similarity">
    <text evidence="6">In the C-terminal section; belongs to the OsmX family.</text>
</comment>
<evidence type="ECO:0000313" key="11">
    <source>
        <dbReference type="Proteomes" id="UP000199589"/>
    </source>
</evidence>
<feature type="domain" description="ABC transmembrane type-1" evidence="9">
    <location>
        <begin position="19"/>
        <end position="198"/>
    </location>
</feature>
<evidence type="ECO:0000256" key="2">
    <source>
        <dbReference type="ARBA" id="ARBA00022448"/>
    </source>
</evidence>
<comment type="similarity">
    <text evidence="8">Belongs to the binding-protein-dependent transport system permease family.</text>
</comment>
<dbReference type="Gene3D" id="3.40.190.120">
    <property type="entry name" value="Osmoprotection protein (prox), domain 2"/>
    <property type="match status" value="1"/>
</dbReference>
<dbReference type="PANTHER" id="PTHR30177">
    <property type="entry name" value="GLYCINE BETAINE/L-PROLINE TRANSPORT SYSTEM PERMEASE PROTEIN PROW"/>
    <property type="match status" value="1"/>
</dbReference>
<dbReference type="PANTHER" id="PTHR30177:SF4">
    <property type="entry name" value="OSMOPROTECTANT IMPORT PERMEASE PROTEIN OSMW"/>
    <property type="match status" value="1"/>
</dbReference>
<comment type="subcellular location">
    <subcellularLocation>
        <location evidence="8">Cell membrane</location>
        <topology evidence="8">Multi-pass membrane protein</topology>
    </subcellularLocation>
    <subcellularLocation>
        <location evidence="1">Membrane</location>
        <topology evidence="1">Multi-pass membrane protein</topology>
    </subcellularLocation>
</comment>
<dbReference type="CDD" id="cd06261">
    <property type="entry name" value="TM_PBP2"/>
    <property type="match status" value="1"/>
</dbReference>
<proteinExistence type="inferred from homology"/>
<dbReference type="InterPro" id="IPR007210">
    <property type="entry name" value="ABC_Gly_betaine_transp_sub-bd"/>
</dbReference>
<dbReference type="GO" id="GO:0031460">
    <property type="term" value="P:glycine betaine transport"/>
    <property type="evidence" value="ECO:0007669"/>
    <property type="project" value="TreeGrafter"/>
</dbReference>
<dbReference type="InterPro" id="IPR000515">
    <property type="entry name" value="MetI-like"/>
</dbReference>
<dbReference type="GO" id="GO:0022857">
    <property type="term" value="F:transmembrane transporter activity"/>
    <property type="evidence" value="ECO:0007669"/>
    <property type="project" value="InterPro"/>
</dbReference>
<evidence type="ECO:0000256" key="3">
    <source>
        <dbReference type="ARBA" id="ARBA00022692"/>
    </source>
</evidence>
<evidence type="ECO:0000256" key="4">
    <source>
        <dbReference type="ARBA" id="ARBA00022989"/>
    </source>
</evidence>